<dbReference type="InterPro" id="IPR000299">
    <property type="entry name" value="FERM_domain"/>
</dbReference>
<dbReference type="InterPro" id="IPR011029">
    <property type="entry name" value="DEATH-like_dom_sf"/>
</dbReference>
<dbReference type="Gene3D" id="2.30.29.30">
    <property type="entry name" value="Pleckstrin-homology domain (PH domain)/Phosphotyrosine-binding domain (PTB)"/>
    <property type="match status" value="1"/>
</dbReference>
<dbReference type="PANTHER" id="PTHR23280:SF13">
    <property type="entry name" value="E3 UBIQUITIN-PROTEIN LIGASE MYLIP"/>
    <property type="match status" value="1"/>
</dbReference>
<dbReference type="PANTHER" id="PTHR23280">
    <property type="entry name" value="4.1 G PROTEIN"/>
    <property type="match status" value="1"/>
</dbReference>
<dbReference type="Gene3D" id="1.10.533.10">
    <property type="entry name" value="Death Domain, Fas"/>
    <property type="match status" value="1"/>
</dbReference>
<dbReference type="Pfam" id="PF09379">
    <property type="entry name" value="FERM_N"/>
    <property type="match status" value="1"/>
</dbReference>
<dbReference type="SUPFAM" id="SSF54236">
    <property type="entry name" value="Ubiquitin-like"/>
    <property type="match status" value="1"/>
</dbReference>
<dbReference type="Gene3D" id="1.20.80.10">
    <property type="match status" value="1"/>
</dbReference>
<evidence type="ECO:0000259" key="6">
    <source>
        <dbReference type="PROSITE" id="PS50089"/>
    </source>
</evidence>
<dbReference type="Proteomes" id="UP000507470">
    <property type="component" value="Unassembled WGS sequence"/>
</dbReference>
<dbReference type="GO" id="GO:0006511">
    <property type="term" value="P:ubiquitin-dependent protein catabolic process"/>
    <property type="evidence" value="ECO:0007669"/>
    <property type="project" value="TreeGrafter"/>
</dbReference>
<dbReference type="InterPro" id="IPR011993">
    <property type="entry name" value="PH-like_dom_sf"/>
</dbReference>
<feature type="domain" description="RING-type" evidence="6">
    <location>
        <begin position="384"/>
        <end position="419"/>
    </location>
</feature>
<dbReference type="Pfam" id="PF13920">
    <property type="entry name" value="zf-C3HC4_3"/>
    <property type="match status" value="1"/>
</dbReference>
<keyword evidence="3" id="KW-0862">Zinc</keyword>
<sequence length="438" mass="50741">MIFTVVLPNSVVIEIEVDIRANGQECLDQVCQHLGILEYDYFGLQFSGSKGEKIWLNMRNRINQQVSEMRAHRFHLRVKFYIQPHLLLQESSRHLFYIQVKQEILFKTLHVKDETKLVKILALIAQEEFGDHVTNRLHLPGYETFLEKICHHSDQDFLKSVASCHAELRGMSSQNAEYRMLQEASTLEDYGMEKHEVKMEKKLMSVGVGPEGVFIYDHHMELVDRIEYPMIQRIVHDACSCVMSVYTEEMETRRIEVRLRSLRAASCLYRCITEMHSFFRCDTVNSAVSSQTYRDLKGLLASLFNENTTTGQNYVFDVQRTWREAYDSTRRKLMKEAANQSLPPPEKDEMADSSETHILPKNHECQDVQLLKAQLEKIHESFLCSVCMDCDISTAFCPCGHMTCCQNCASRLDECPLCRTNIENVQPIFLPTTLVQKS</sequence>
<dbReference type="InterPro" id="IPR029071">
    <property type="entry name" value="Ubiquitin-like_domsf"/>
</dbReference>
<dbReference type="InterPro" id="IPR001841">
    <property type="entry name" value="Znf_RING"/>
</dbReference>
<dbReference type="Pfam" id="PF00373">
    <property type="entry name" value="FERM_M"/>
    <property type="match status" value="1"/>
</dbReference>
<dbReference type="PROSITE" id="PS50057">
    <property type="entry name" value="FERM_3"/>
    <property type="match status" value="1"/>
</dbReference>
<dbReference type="InterPro" id="IPR018980">
    <property type="entry name" value="FERM_PH-like_C"/>
</dbReference>
<dbReference type="CDD" id="cd14473">
    <property type="entry name" value="FERM_B-lobe"/>
    <property type="match status" value="1"/>
</dbReference>
<proteinExistence type="predicted"/>
<dbReference type="Gene3D" id="3.10.20.90">
    <property type="entry name" value="Phosphatidylinositol 3-kinase Catalytic Subunit, Chain A, domain 1"/>
    <property type="match status" value="1"/>
</dbReference>
<organism evidence="7 8">
    <name type="scientific">Mytilus coruscus</name>
    <name type="common">Sea mussel</name>
    <dbReference type="NCBI Taxonomy" id="42192"/>
    <lineage>
        <taxon>Eukaryota</taxon>
        <taxon>Metazoa</taxon>
        <taxon>Spiralia</taxon>
        <taxon>Lophotrochozoa</taxon>
        <taxon>Mollusca</taxon>
        <taxon>Bivalvia</taxon>
        <taxon>Autobranchia</taxon>
        <taxon>Pteriomorphia</taxon>
        <taxon>Mytilida</taxon>
        <taxon>Mytiloidea</taxon>
        <taxon>Mytilidae</taxon>
        <taxon>Mytilinae</taxon>
        <taxon>Mytilus</taxon>
    </lineage>
</organism>
<gene>
    <name evidence="7" type="ORF">MCOR_3544</name>
</gene>
<dbReference type="EC" id="2.3.2.27" evidence="7"/>
<dbReference type="SUPFAM" id="SSF47031">
    <property type="entry name" value="Second domain of FERM"/>
    <property type="match status" value="1"/>
</dbReference>
<dbReference type="FunFam" id="1.10.1170.10:FF:000002">
    <property type="entry name" value="Baculoviral IAP repeat containing 7"/>
    <property type="match status" value="1"/>
</dbReference>
<dbReference type="OrthoDB" id="10037309at2759"/>
<evidence type="ECO:0000256" key="4">
    <source>
        <dbReference type="PROSITE-ProRule" id="PRU00175"/>
    </source>
</evidence>
<accession>A0A6J8A659</accession>
<evidence type="ECO:0000256" key="1">
    <source>
        <dbReference type="ARBA" id="ARBA00022723"/>
    </source>
</evidence>
<evidence type="ECO:0000256" key="3">
    <source>
        <dbReference type="ARBA" id="ARBA00022833"/>
    </source>
</evidence>
<dbReference type="SUPFAM" id="SSF57850">
    <property type="entry name" value="RING/U-box"/>
    <property type="match status" value="1"/>
</dbReference>
<feature type="domain" description="FERM" evidence="5">
    <location>
        <begin position="1"/>
        <end position="283"/>
    </location>
</feature>
<dbReference type="PRINTS" id="PR00935">
    <property type="entry name" value="BAND41"/>
</dbReference>
<name>A0A6J8A659_MYTCO</name>
<dbReference type="InterPro" id="IPR035963">
    <property type="entry name" value="FERM_2"/>
</dbReference>
<dbReference type="InterPro" id="IPR019749">
    <property type="entry name" value="Band_41_domain"/>
</dbReference>
<reference evidence="7 8" key="1">
    <citation type="submission" date="2020-06" db="EMBL/GenBank/DDBJ databases">
        <authorList>
            <person name="Li R."/>
            <person name="Bekaert M."/>
        </authorList>
    </citation>
    <scope>NUCLEOTIDE SEQUENCE [LARGE SCALE GENOMIC DNA]</scope>
    <source>
        <strain evidence="8">wild</strain>
    </source>
</reference>
<evidence type="ECO:0000313" key="8">
    <source>
        <dbReference type="Proteomes" id="UP000507470"/>
    </source>
</evidence>
<keyword evidence="7" id="KW-0808">Transferase</keyword>
<dbReference type="InterPro" id="IPR014352">
    <property type="entry name" value="FERM/acyl-CoA-bd_prot_sf"/>
</dbReference>
<dbReference type="SUPFAM" id="SSF50729">
    <property type="entry name" value="PH domain-like"/>
    <property type="match status" value="1"/>
</dbReference>
<evidence type="ECO:0000313" key="7">
    <source>
        <dbReference type="EMBL" id="CAC5361384.1"/>
    </source>
</evidence>
<dbReference type="InterPro" id="IPR018979">
    <property type="entry name" value="FERM_N"/>
</dbReference>
<dbReference type="GO" id="GO:0008270">
    <property type="term" value="F:zinc ion binding"/>
    <property type="evidence" value="ECO:0007669"/>
    <property type="project" value="UniProtKB-KW"/>
</dbReference>
<dbReference type="InterPro" id="IPR019748">
    <property type="entry name" value="FERM_central"/>
</dbReference>
<dbReference type="CDD" id="cd17104">
    <property type="entry name" value="FERM_F1_MYLIP"/>
    <property type="match status" value="1"/>
</dbReference>
<dbReference type="Gene3D" id="1.10.1170.10">
    <property type="entry name" value="Inhibitor Of Apoptosis Protein (2mihbC-IAP-1), Chain A"/>
    <property type="match status" value="1"/>
</dbReference>
<dbReference type="SMART" id="SM00295">
    <property type="entry name" value="B41"/>
    <property type="match status" value="1"/>
</dbReference>
<protein>
    <submittedName>
        <fullName evidence="7">MYLIP</fullName>
        <ecNumber evidence="7">2.3.2.27</ecNumber>
    </submittedName>
</protein>
<dbReference type="EMBL" id="CACVKT020000593">
    <property type="protein sequence ID" value="CAC5361384.1"/>
    <property type="molecule type" value="Genomic_DNA"/>
</dbReference>
<keyword evidence="7" id="KW-0012">Acyltransferase</keyword>
<keyword evidence="2 4" id="KW-0863">Zinc-finger</keyword>
<dbReference type="AlphaFoldDB" id="A0A6J8A659"/>
<evidence type="ECO:0000259" key="5">
    <source>
        <dbReference type="PROSITE" id="PS50057"/>
    </source>
</evidence>
<dbReference type="PROSITE" id="PS50089">
    <property type="entry name" value="ZF_RING_2"/>
    <property type="match status" value="1"/>
</dbReference>
<keyword evidence="8" id="KW-1185">Reference proteome</keyword>
<evidence type="ECO:0000256" key="2">
    <source>
        <dbReference type="ARBA" id="ARBA00022771"/>
    </source>
</evidence>
<keyword evidence="1" id="KW-0479">Metal-binding</keyword>
<dbReference type="SMART" id="SM01196">
    <property type="entry name" value="FERM_C"/>
    <property type="match status" value="1"/>
</dbReference>
<dbReference type="GO" id="GO:0061630">
    <property type="term" value="F:ubiquitin protein ligase activity"/>
    <property type="evidence" value="ECO:0007669"/>
    <property type="project" value="UniProtKB-EC"/>
</dbReference>